<protein>
    <recommendedName>
        <fullName evidence="4">3CxxC-type domain-containing protein</fullName>
    </recommendedName>
</protein>
<proteinExistence type="predicted"/>
<dbReference type="Pfam" id="PF13695">
    <property type="entry name" value="Zn_ribbon_3CxxC"/>
    <property type="match status" value="1"/>
</dbReference>
<dbReference type="RefSeq" id="XP_066707048.1">
    <property type="nucleotide sequence ID" value="XM_066838155.1"/>
</dbReference>
<gene>
    <name evidence="5" type="ORF">PG986_001933</name>
</gene>
<keyword evidence="6" id="KW-1185">Reference proteome</keyword>
<sequence>MANEASPSLNSGMETRASFMFPWLHKRVFSAVREQISPLVFHNKGQQSDEYETYVMGKFVCNNTSCEKSAWTSKKVGVVIRRFEDEGRGMGYNATIFNQRCKSCNALGTLSLDQKSYVE</sequence>
<dbReference type="GeneID" id="92071217"/>
<keyword evidence="1" id="KW-0479">Metal-binding</keyword>
<reference evidence="5 6" key="1">
    <citation type="submission" date="2023-01" db="EMBL/GenBank/DDBJ databases">
        <title>Analysis of 21 Apiospora genomes using comparative genomics revels a genus with tremendous synthesis potential of carbohydrate active enzymes and secondary metabolites.</title>
        <authorList>
            <person name="Sorensen T."/>
        </authorList>
    </citation>
    <scope>NUCLEOTIDE SEQUENCE [LARGE SCALE GENOMIC DNA]</scope>
    <source>
        <strain evidence="5 6">CBS 24483</strain>
    </source>
</reference>
<evidence type="ECO:0000259" key="4">
    <source>
        <dbReference type="Pfam" id="PF13695"/>
    </source>
</evidence>
<name>A0ABR1QY79_9PEZI</name>
<evidence type="ECO:0000256" key="2">
    <source>
        <dbReference type="ARBA" id="ARBA00022771"/>
    </source>
</evidence>
<evidence type="ECO:0000256" key="3">
    <source>
        <dbReference type="ARBA" id="ARBA00022833"/>
    </source>
</evidence>
<comment type="caution">
    <text evidence="5">The sequence shown here is derived from an EMBL/GenBank/DDBJ whole genome shotgun (WGS) entry which is preliminary data.</text>
</comment>
<evidence type="ECO:0000313" key="6">
    <source>
        <dbReference type="Proteomes" id="UP001391051"/>
    </source>
</evidence>
<keyword evidence="2" id="KW-0863">Zinc-finger</keyword>
<dbReference type="Proteomes" id="UP001391051">
    <property type="component" value="Unassembled WGS sequence"/>
</dbReference>
<accession>A0ABR1QY79</accession>
<dbReference type="InterPro" id="IPR027377">
    <property type="entry name" value="ZAR1/RTP1-5-like_Znf-3CxxC"/>
</dbReference>
<evidence type="ECO:0000313" key="5">
    <source>
        <dbReference type="EMBL" id="KAK7967656.1"/>
    </source>
</evidence>
<keyword evidence="3" id="KW-0862">Zinc</keyword>
<evidence type="ECO:0000256" key="1">
    <source>
        <dbReference type="ARBA" id="ARBA00022723"/>
    </source>
</evidence>
<dbReference type="EMBL" id="JAQQWE010000001">
    <property type="protein sequence ID" value="KAK7967656.1"/>
    <property type="molecule type" value="Genomic_DNA"/>
</dbReference>
<organism evidence="5 6">
    <name type="scientific">Apiospora aurea</name>
    <dbReference type="NCBI Taxonomy" id="335848"/>
    <lineage>
        <taxon>Eukaryota</taxon>
        <taxon>Fungi</taxon>
        <taxon>Dikarya</taxon>
        <taxon>Ascomycota</taxon>
        <taxon>Pezizomycotina</taxon>
        <taxon>Sordariomycetes</taxon>
        <taxon>Xylariomycetidae</taxon>
        <taxon>Amphisphaeriales</taxon>
        <taxon>Apiosporaceae</taxon>
        <taxon>Apiospora</taxon>
    </lineage>
</organism>
<feature type="domain" description="3CxxC-type" evidence="4">
    <location>
        <begin position="55"/>
        <end position="117"/>
    </location>
</feature>